<gene>
    <name evidence="8" type="ORF">STA1M1_29450</name>
</gene>
<evidence type="ECO:0000259" key="7">
    <source>
        <dbReference type="PROSITE" id="PS51007"/>
    </source>
</evidence>
<dbReference type="Proteomes" id="UP001144205">
    <property type="component" value="Unassembled WGS sequence"/>
</dbReference>
<accession>A0ABQ5LXG7</accession>
<reference evidence="8" key="1">
    <citation type="journal article" date="2023" name="Int. J. Syst. Evol. Microbiol.">
        <title>Sinisalibacter aestuarii sp. nov., isolated from estuarine sediment of the Arakawa River.</title>
        <authorList>
            <person name="Arafat S.T."/>
            <person name="Hirano S."/>
            <person name="Sato A."/>
            <person name="Takeuchi K."/>
            <person name="Yasuda T."/>
            <person name="Terahara T."/>
            <person name="Hamada M."/>
            <person name="Kobayashi T."/>
        </authorList>
    </citation>
    <scope>NUCLEOTIDE SEQUENCE</scope>
    <source>
        <strain evidence="8">B-399</strain>
    </source>
</reference>
<dbReference type="SUPFAM" id="SSF46626">
    <property type="entry name" value="Cytochrome c"/>
    <property type="match status" value="2"/>
</dbReference>
<dbReference type="InterPro" id="IPR009056">
    <property type="entry name" value="Cyt_c-like_dom"/>
</dbReference>
<dbReference type="EMBL" id="BROH01000009">
    <property type="protein sequence ID" value="GKY89076.1"/>
    <property type="molecule type" value="Genomic_DNA"/>
</dbReference>
<keyword evidence="5 6" id="KW-0408">Iron</keyword>
<evidence type="ECO:0000256" key="1">
    <source>
        <dbReference type="ARBA" id="ARBA00022448"/>
    </source>
</evidence>
<evidence type="ECO:0000313" key="9">
    <source>
        <dbReference type="Proteomes" id="UP001144205"/>
    </source>
</evidence>
<keyword evidence="3 6" id="KW-0479">Metal-binding</keyword>
<organism evidence="8 9">
    <name type="scientific">Sinisalibacter aestuarii</name>
    <dbReference type="NCBI Taxonomy" id="2949426"/>
    <lineage>
        <taxon>Bacteria</taxon>
        <taxon>Pseudomonadati</taxon>
        <taxon>Pseudomonadota</taxon>
        <taxon>Alphaproteobacteria</taxon>
        <taxon>Rhodobacterales</taxon>
        <taxon>Roseobacteraceae</taxon>
        <taxon>Sinisalibacter</taxon>
    </lineage>
</organism>
<dbReference type="Pfam" id="PF00034">
    <property type="entry name" value="Cytochrom_C"/>
    <property type="match status" value="2"/>
</dbReference>
<name>A0ABQ5LXG7_9RHOB</name>
<dbReference type="PANTHER" id="PTHR11961">
    <property type="entry name" value="CYTOCHROME C"/>
    <property type="match status" value="1"/>
</dbReference>
<evidence type="ECO:0000256" key="5">
    <source>
        <dbReference type="ARBA" id="ARBA00023004"/>
    </source>
</evidence>
<keyword evidence="2 6" id="KW-0349">Heme</keyword>
<feature type="domain" description="Cytochrome c" evidence="7">
    <location>
        <begin position="158"/>
        <end position="234"/>
    </location>
</feature>
<comment type="caution">
    <text evidence="8">The sequence shown here is derived from an EMBL/GenBank/DDBJ whole genome shotgun (WGS) entry which is preliminary data.</text>
</comment>
<dbReference type="PROSITE" id="PS51007">
    <property type="entry name" value="CYTC"/>
    <property type="match status" value="2"/>
</dbReference>
<sequence>MIKTRIVAAIVAGCVTQAASAEEIGDPVAGEKVFKECAKCHQVGPDAVNRVGPVLNDVFGRQAGTVEDFTRYSKGIVRMGVDGLHWDIEHLDTYLENPKSLVSGTRMSFRGLKDPQERADVIAYLRTFSASPQNIPEAAPTALPHEVALSPEVLAIVGDPEYGEYLSAECNTCHQADGEDEGIPSITGWPDEDFVVAMHAYKVKARPHPVMQMMAGRLTDEEIAALAAYYAGLGAE</sequence>
<proteinExistence type="predicted"/>
<keyword evidence="1" id="KW-0813">Transport</keyword>
<dbReference type="PRINTS" id="PR00604">
    <property type="entry name" value="CYTCHRMECIAB"/>
</dbReference>
<evidence type="ECO:0000256" key="2">
    <source>
        <dbReference type="ARBA" id="ARBA00022617"/>
    </source>
</evidence>
<keyword evidence="4" id="KW-0249">Electron transport</keyword>
<feature type="domain" description="Cytochrome c" evidence="7">
    <location>
        <begin position="25"/>
        <end position="129"/>
    </location>
</feature>
<dbReference type="InterPro" id="IPR002327">
    <property type="entry name" value="Cyt_c_1A/1B"/>
</dbReference>
<evidence type="ECO:0000313" key="8">
    <source>
        <dbReference type="EMBL" id="GKY89076.1"/>
    </source>
</evidence>
<evidence type="ECO:0000256" key="3">
    <source>
        <dbReference type="ARBA" id="ARBA00022723"/>
    </source>
</evidence>
<evidence type="ECO:0000256" key="6">
    <source>
        <dbReference type="PROSITE-ProRule" id="PRU00433"/>
    </source>
</evidence>
<dbReference type="Gene3D" id="1.10.760.10">
    <property type="entry name" value="Cytochrome c-like domain"/>
    <property type="match status" value="2"/>
</dbReference>
<protein>
    <recommendedName>
        <fullName evidence="7">Cytochrome c domain-containing protein</fullName>
    </recommendedName>
</protein>
<dbReference type="InterPro" id="IPR036909">
    <property type="entry name" value="Cyt_c-like_dom_sf"/>
</dbReference>
<keyword evidence="9" id="KW-1185">Reference proteome</keyword>
<evidence type="ECO:0000256" key="4">
    <source>
        <dbReference type="ARBA" id="ARBA00022982"/>
    </source>
</evidence>